<organism evidence="2">
    <name type="scientific">Candidatus Actinomarina minuta</name>
    <dbReference type="NCBI Taxonomy" id="1389454"/>
    <lineage>
        <taxon>Bacteria</taxon>
        <taxon>Bacillati</taxon>
        <taxon>Actinomycetota</taxon>
        <taxon>Actinomycetes</taxon>
        <taxon>Candidatus Actinomarinidae</taxon>
        <taxon>Candidatus Actinomarinales</taxon>
        <taxon>Candidatus Actinomarineae</taxon>
        <taxon>Candidatus Actinomarinaceae</taxon>
        <taxon>Candidatus Actinomarina</taxon>
    </lineage>
</organism>
<reference evidence="2" key="1">
    <citation type="journal article" date="2013" name="Sci. Rep.">
        <title>Metagenomics uncovers a new group of low GC and ultra-small marine Actinobacteria.</title>
        <authorList>
            <person name="Ghai R."/>
            <person name="Mizuno C.M."/>
            <person name="Picazo A."/>
            <person name="Camacho A."/>
            <person name="Rodriguez-Valera F."/>
        </authorList>
    </citation>
    <scope>NUCLEOTIDE SEQUENCE</scope>
</reference>
<accession>S5DJW8</accession>
<sequence length="149" mass="17272">MQLYRDRKKQLRPFLSGIALSYVALDNMTSGPFREYLSQYFDLQEFGSNAREEYLYYTILFLGILQLVVTVQSIFLPVIEIIDTKIVLRTKEKVLSVVKDISEISTIEMKEDNFLQFTFSDKTYNVQIAEVSVAEIDALMSTVNMPEEE</sequence>
<keyword evidence="1" id="KW-0812">Transmembrane</keyword>
<protein>
    <submittedName>
        <fullName evidence="2">MedDCM-OCT-S30-C79-cds17</fullName>
    </submittedName>
</protein>
<name>S5DJW8_9ACTN</name>
<keyword evidence="1" id="KW-0472">Membrane</keyword>
<keyword evidence="1" id="KW-1133">Transmembrane helix</keyword>
<dbReference type="AlphaFoldDB" id="S5DJW8"/>
<proteinExistence type="predicted"/>
<feature type="transmembrane region" description="Helical" evidence="1">
    <location>
        <begin position="54"/>
        <end position="79"/>
    </location>
</feature>
<evidence type="ECO:0000256" key="1">
    <source>
        <dbReference type="SAM" id="Phobius"/>
    </source>
</evidence>
<evidence type="ECO:0000313" key="2">
    <source>
        <dbReference type="EMBL" id="AGQ19044.1"/>
    </source>
</evidence>
<dbReference type="EMBL" id="KC811120">
    <property type="protein sequence ID" value="AGQ19044.1"/>
    <property type="molecule type" value="Genomic_DNA"/>
</dbReference>